<feature type="compositionally biased region" description="Polar residues" evidence="5">
    <location>
        <begin position="93"/>
        <end position="115"/>
    </location>
</feature>
<evidence type="ECO:0000256" key="4">
    <source>
        <dbReference type="PROSITE-ProRule" id="PRU00473"/>
    </source>
</evidence>
<proteinExistence type="predicted"/>
<dbReference type="Gene3D" id="3.30.1330.60">
    <property type="entry name" value="OmpA-like domain"/>
    <property type="match status" value="1"/>
</dbReference>
<sequence>MEVGGKIFTGAAATVILAIAGHLVTGESYISGLEEKAKTELAAQGMDGVEMQLSRNPLSRHAILDGEVSDDIKETALAAVASVAGISGANWAGDQNSPESTTDGSSQEASTVNSNCQEKVDTAIAGRKLSFRSGSAYISRESNEIIDSVASALQTCSDYAIAIGGHTDNNGNAEVNKTMSQERADRVRAGLIDRGIAENLVTATGYGSEQPLATDSGPEADATNRRIEFKILASGNDADAQQGK</sequence>
<comment type="subcellular location">
    <subcellularLocation>
        <location evidence="1">Cell outer membrane</location>
    </subcellularLocation>
</comment>
<dbReference type="PROSITE" id="PS51123">
    <property type="entry name" value="OMPA_2"/>
    <property type="match status" value="1"/>
</dbReference>
<dbReference type="EMBL" id="FSQW01000002">
    <property type="protein sequence ID" value="SIO15400.1"/>
    <property type="molecule type" value="Genomic_DNA"/>
</dbReference>
<dbReference type="GO" id="GO:0009279">
    <property type="term" value="C:cell outer membrane"/>
    <property type="evidence" value="ECO:0007669"/>
    <property type="project" value="UniProtKB-SubCell"/>
</dbReference>
<keyword evidence="2 4" id="KW-0472">Membrane</keyword>
<accession>A0A1N6H6J9</accession>
<evidence type="ECO:0000256" key="5">
    <source>
        <dbReference type="SAM" id="MobiDB-lite"/>
    </source>
</evidence>
<keyword evidence="3" id="KW-0998">Cell outer membrane</keyword>
<dbReference type="CDD" id="cd07185">
    <property type="entry name" value="OmpA_C-like"/>
    <property type="match status" value="1"/>
</dbReference>
<dbReference type="Pfam" id="PF00691">
    <property type="entry name" value="OmpA"/>
    <property type="match status" value="1"/>
</dbReference>
<feature type="domain" description="OmpA-like" evidence="6">
    <location>
        <begin position="118"/>
        <end position="235"/>
    </location>
</feature>
<evidence type="ECO:0000313" key="7">
    <source>
        <dbReference type="EMBL" id="SIO15400.1"/>
    </source>
</evidence>
<dbReference type="STRING" id="1123272.SAMN02745824_3156"/>
<dbReference type="PANTHER" id="PTHR30329:SF21">
    <property type="entry name" value="LIPOPROTEIN YIAD-RELATED"/>
    <property type="match status" value="1"/>
</dbReference>
<evidence type="ECO:0000259" key="6">
    <source>
        <dbReference type="PROSITE" id="PS51123"/>
    </source>
</evidence>
<protein>
    <submittedName>
        <fullName evidence="7">OmpA-OmpF porin, OOP family</fullName>
    </submittedName>
</protein>
<dbReference type="OrthoDB" id="9814546at2"/>
<evidence type="ECO:0000256" key="1">
    <source>
        <dbReference type="ARBA" id="ARBA00004442"/>
    </source>
</evidence>
<feature type="region of interest" description="Disordered" evidence="5">
    <location>
        <begin position="90"/>
        <end position="115"/>
    </location>
</feature>
<dbReference type="SUPFAM" id="SSF103088">
    <property type="entry name" value="OmpA-like"/>
    <property type="match status" value="1"/>
</dbReference>
<evidence type="ECO:0000256" key="2">
    <source>
        <dbReference type="ARBA" id="ARBA00023136"/>
    </source>
</evidence>
<dbReference type="InterPro" id="IPR036737">
    <property type="entry name" value="OmpA-like_sf"/>
</dbReference>
<dbReference type="InterPro" id="IPR006665">
    <property type="entry name" value="OmpA-like"/>
</dbReference>
<name>A0A1N6H6J9_9SPHN</name>
<dbReference type="PRINTS" id="PR01021">
    <property type="entry name" value="OMPADOMAIN"/>
</dbReference>
<evidence type="ECO:0000256" key="3">
    <source>
        <dbReference type="ARBA" id="ARBA00023237"/>
    </source>
</evidence>
<dbReference type="InterPro" id="IPR006664">
    <property type="entry name" value="OMP_bac"/>
</dbReference>
<evidence type="ECO:0000313" key="8">
    <source>
        <dbReference type="Proteomes" id="UP000185192"/>
    </source>
</evidence>
<dbReference type="PANTHER" id="PTHR30329">
    <property type="entry name" value="STATOR ELEMENT OF FLAGELLAR MOTOR COMPLEX"/>
    <property type="match status" value="1"/>
</dbReference>
<keyword evidence="8" id="KW-1185">Reference proteome</keyword>
<organism evidence="7 8">
    <name type="scientific">Parasphingorhabdus marina DSM 22363</name>
    <dbReference type="NCBI Taxonomy" id="1123272"/>
    <lineage>
        <taxon>Bacteria</taxon>
        <taxon>Pseudomonadati</taxon>
        <taxon>Pseudomonadota</taxon>
        <taxon>Alphaproteobacteria</taxon>
        <taxon>Sphingomonadales</taxon>
        <taxon>Sphingomonadaceae</taxon>
        <taxon>Parasphingorhabdus</taxon>
    </lineage>
</organism>
<reference evidence="8" key="1">
    <citation type="submission" date="2016-11" db="EMBL/GenBank/DDBJ databases">
        <authorList>
            <person name="Varghese N."/>
            <person name="Submissions S."/>
        </authorList>
    </citation>
    <scope>NUCLEOTIDE SEQUENCE [LARGE SCALE GENOMIC DNA]</scope>
    <source>
        <strain evidence="8">DSM 22363</strain>
    </source>
</reference>
<dbReference type="InterPro" id="IPR050330">
    <property type="entry name" value="Bact_OuterMem_StrucFunc"/>
</dbReference>
<dbReference type="Proteomes" id="UP000185192">
    <property type="component" value="Unassembled WGS sequence"/>
</dbReference>
<dbReference type="AlphaFoldDB" id="A0A1N6H6J9"/>
<gene>
    <name evidence="7" type="ORF">SAMN02745824_3156</name>
</gene>
<dbReference type="RefSeq" id="WP_074206071.1">
    <property type="nucleotide sequence ID" value="NZ_FSQW01000002.1"/>
</dbReference>